<dbReference type="eggNOG" id="ENOG5031S41">
    <property type="taxonomic scope" value="Bacteria"/>
</dbReference>
<dbReference type="Proteomes" id="UP000013148">
    <property type="component" value="Unassembled WGS sequence"/>
</dbReference>
<protein>
    <submittedName>
        <fullName evidence="1">Uncharacterized protein</fullName>
    </submittedName>
</protein>
<dbReference type="HOGENOM" id="CLU_160460_0_0_6"/>
<keyword evidence="2" id="KW-1185">Reference proteome</keyword>
<name>N8X2X3_ACIGI</name>
<comment type="caution">
    <text evidence="1">The sequence shown here is derived from an EMBL/GenBank/DDBJ whole genome shotgun (WGS) entry which is preliminary data.</text>
</comment>
<dbReference type="RefSeq" id="WP_004817425.1">
    <property type="nucleotide sequence ID" value="NZ_KB849455.1"/>
</dbReference>
<reference evidence="1 2" key="1">
    <citation type="submission" date="2013-02" db="EMBL/GenBank/DDBJ databases">
        <title>The Genome Sequence of Acinetobacter guillouiae NIPH 991.</title>
        <authorList>
            <consortium name="The Broad Institute Genome Sequencing Platform"/>
            <consortium name="The Broad Institute Genome Sequencing Center for Infectious Disease"/>
            <person name="Cerqueira G."/>
            <person name="Feldgarden M."/>
            <person name="Courvalin P."/>
            <person name="Perichon B."/>
            <person name="Grillot-Courvalin C."/>
            <person name="Clermont D."/>
            <person name="Rocha E."/>
            <person name="Yoon E.-J."/>
            <person name="Nemec A."/>
            <person name="Walker B."/>
            <person name="Young S.K."/>
            <person name="Zeng Q."/>
            <person name="Gargeya S."/>
            <person name="Fitzgerald M."/>
            <person name="Haas B."/>
            <person name="Abouelleil A."/>
            <person name="Alvarado L."/>
            <person name="Arachchi H.M."/>
            <person name="Berlin A.M."/>
            <person name="Chapman S.B."/>
            <person name="Dewar J."/>
            <person name="Goldberg J."/>
            <person name="Griggs A."/>
            <person name="Gujja S."/>
            <person name="Hansen M."/>
            <person name="Howarth C."/>
            <person name="Imamovic A."/>
            <person name="Larimer J."/>
            <person name="McCowan C."/>
            <person name="Murphy C."/>
            <person name="Neiman D."/>
            <person name="Pearson M."/>
            <person name="Priest M."/>
            <person name="Roberts A."/>
            <person name="Saif S."/>
            <person name="Shea T."/>
            <person name="Sisk P."/>
            <person name="Sykes S."/>
            <person name="Wortman J."/>
            <person name="Nusbaum C."/>
            <person name="Birren B."/>
        </authorList>
    </citation>
    <scope>NUCLEOTIDE SEQUENCE [LARGE SCALE GENOMIC DNA]</scope>
    <source>
        <strain evidence="1 2">NIPH 991</strain>
    </source>
</reference>
<dbReference type="EMBL" id="APPJ01000004">
    <property type="protein sequence ID" value="ENV18727.1"/>
    <property type="molecule type" value="Genomic_DNA"/>
</dbReference>
<proteinExistence type="predicted"/>
<dbReference type="PATRIC" id="fig|1217656.3.peg.514"/>
<sequence>MSHLLLETLASLFVVEEDLGTVPITLSVKGVLVSGEIASKKEYFDAPQNASINSVRLNMIRIAEQNGLLKEDEDDLAETHIYLKNASYLSGSQQIPNSGIYIAVAVNSIDSFSMGVLSGAQVKSS</sequence>
<organism evidence="1 2">
    <name type="scientific">Acinetobacter guillouiae NIPH 991</name>
    <dbReference type="NCBI Taxonomy" id="1217656"/>
    <lineage>
        <taxon>Bacteria</taxon>
        <taxon>Pseudomonadati</taxon>
        <taxon>Pseudomonadota</taxon>
        <taxon>Gammaproteobacteria</taxon>
        <taxon>Moraxellales</taxon>
        <taxon>Moraxellaceae</taxon>
        <taxon>Acinetobacter</taxon>
    </lineage>
</organism>
<evidence type="ECO:0000313" key="1">
    <source>
        <dbReference type="EMBL" id="ENV18727.1"/>
    </source>
</evidence>
<gene>
    <name evidence="1" type="ORF">F964_00527</name>
</gene>
<accession>N8X2X3</accession>
<evidence type="ECO:0000313" key="2">
    <source>
        <dbReference type="Proteomes" id="UP000013148"/>
    </source>
</evidence>
<dbReference type="AlphaFoldDB" id="N8X2X3"/>